<sequence length="159" mass="18063">MLPIIASIVSGLIQNNMHKVADAVMDKGVDYVEQKMGIKLKPEGEATKEDYEKWNAEAAKHEEFMAELDEKSRQRATDMQLQAMKSDDPLVRRFVYLFIGWWSVFATVYIPVITFMDIPDGNERFADTILGFLLGTMVASMFNFLLGSSQGSRLKDDKK</sequence>
<feature type="transmembrane region" description="Helical" evidence="1">
    <location>
        <begin position="94"/>
        <end position="116"/>
    </location>
</feature>
<name>A0A6J5MCS7_9CAUD</name>
<gene>
    <name evidence="2" type="ORF">UFOVP415_36</name>
</gene>
<organism evidence="2">
    <name type="scientific">uncultured Caudovirales phage</name>
    <dbReference type="NCBI Taxonomy" id="2100421"/>
    <lineage>
        <taxon>Viruses</taxon>
        <taxon>Duplodnaviria</taxon>
        <taxon>Heunggongvirae</taxon>
        <taxon>Uroviricota</taxon>
        <taxon>Caudoviricetes</taxon>
        <taxon>Peduoviridae</taxon>
        <taxon>Maltschvirus</taxon>
        <taxon>Maltschvirus maltsch</taxon>
    </lineage>
</organism>
<reference evidence="2" key="1">
    <citation type="submission" date="2020-04" db="EMBL/GenBank/DDBJ databases">
        <authorList>
            <person name="Chiriac C."/>
            <person name="Salcher M."/>
            <person name="Ghai R."/>
            <person name="Kavagutti S V."/>
        </authorList>
    </citation>
    <scope>NUCLEOTIDE SEQUENCE</scope>
</reference>
<keyword evidence="1" id="KW-0812">Transmembrane</keyword>
<feature type="transmembrane region" description="Helical" evidence="1">
    <location>
        <begin position="128"/>
        <end position="146"/>
    </location>
</feature>
<accession>A0A6J5MCS7</accession>
<keyword evidence="1" id="KW-1133">Transmembrane helix</keyword>
<keyword evidence="1" id="KW-0472">Membrane</keyword>
<protein>
    <recommendedName>
        <fullName evidence="3">Holin of 3TMs, for gene-transfer release</fullName>
    </recommendedName>
</protein>
<dbReference type="EMBL" id="LR796390">
    <property type="protein sequence ID" value="CAB4141589.1"/>
    <property type="molecule type" value="Genomic_DNA"/>
</dbReference>
<evidence type="ECO:0000313" key="2">
    <source>
        <dbReference type="EMBL" id="CAB4141589.1"/>
    </source>
</evidence>
<evidence type="ECO:0000256" key="1">
    <source>
        <dbReference type="SAM" id="Phobius"/>
    </source>
</evidence>
<proteinExistence type="predicted"/>
<evidence type="ECO:0008006" key="3">
    <source>
        <dbReference type="Google" id="ProtNLM"/>
    </source>
</evidence>